<name>M1WSK1_PSEP2</name>
<dbReference type="InterPro" id="IPR011335">
    <property type="entry name" value="Restrct_endonuc-II-like"/>
</dbReference>
<dbReference type="NCBIfam" id="NF009150">
    <property type="entry name" value="PRK12497.1-3"/>
    <property type="match status" value="1"/>
</dbReference>
<reference evidence="4" key="2">
    <citation type="journal article" date="2013" name="Stand. Genomic Sci.">
        <title>Complete genome sequence of Desulfocapsa sulfexigens, a marine deltaproteobacterium specialized in disproportionating inorganic sulfur compounds.</title>
        <authorList>
            <person name="Finster K.W."/>
            <person name="Kjeldsen K.U."/>
            <person name="Kube M."/>
            <person name="Reinhardt R."/>
            <person name="Mussmann M."/>
            <person name="Amann R."/>
            <person name="Schreiber L."/>
        </authorList>
    </citation>
    <scope>NUCLEOTIDE SEQUENCE [LARGE SCALE GENOMIC DNA]</scope>
    <source>
        <strain evidence="4">DSM 10523 / SB164P1</strain>
    </source>
</reference>
<dbReference type="OrthoDB" id="9794876at2"/>
<dbReference type="HAMAP" id="MF_00048">
    <property type="entry name" value="UPF0102"/>
    <property type="match status" value="1"/>
</dbReference>
<dbReference type="InterPro" id="IPR011856">
    <property type="entry name" value="tRNA_endonuc-like_dom_sf"/>
</dbReference>
<protein>
    <recommendedName>
        <fullName evidence="2">UPF0102 protein BN4_11692</fullName>
    </recommendedName>
</protein>
<dbReference type="BioCyc" id="DPIE1322246:BN4_RS08485-MONOMER"/>
<dbReference type="NCBIfam" id="TIGR00252">
    <property type="entry name" value="YraN family protein"/>
    <property type="match status" value="1"/>
</dbReference>
<reference evidence="3 4" key="1">
    <citation type="journal article" date="2013" name="PLoS ONE">
        <title>The first genomic and proteomic characterization of a deep-sea sulfate reducer: insights into the piezophilic lifestyle of Desulfovibrio piezophilus.</title>
        <authorList>
            <person name="Pradel N."/>
            <person name="Ji B."/>
            <person name="Gimenez G."/>
            <person name="Talla E."/>
            <person name="Lenoble P."/>
            <person name="Garel M."/>
            <person name="Tamburini C."/>
            <person name="Fourquet P."/>
            <person name="Lebrun R."/>
            <person name="Bertin P."/>
            <person name="Denis Y."/>
            <person name="Pophillat M."/>
            <person name="Barbe V."/>
            <person name="Ollivier B."/>
            <person name="Dolla A."/>
        </authorList>
    </citation>
    <scope>NUCLEOTIDE SEQUENCE [LARGE SCALE GENOMIC DNA]</scope>
    <source>
        <strain evidence="4">DSM 10523 / SB164P1</strain>
    </source>
</reference>
<sequence length="130" mass="14861">MGLISKIIPTRRRGDLGEQAAARFLLAKGFRILERNWRYRQWELDLVCRDGDTIVFVEVKTRRAGTMTTPADGLNRKKQTRLVKAASHYLTKNDLWDEPCRFDLAAVIDTGHGLDVEHMENAFDVSGMNI</sequence>
<evidence type="ECO:0000313" key="4">
    <source>
        <dbReference type="Proteomes" id="UP000011724"/>
    </source>
</evidence>
<keyword evidence="4" id="KW-1185">Reference proteome</keyword>
<dbReference type="HOGENOM" id="CLU_115353_1_0_7"/>
<dbReference type="AlphaFoldDB" id="M1WSK1"/>
<dbReference type="EMBL" id="FO203427">
    <property type="protein sequence ID" value="CCH48927.1"/>
    <property type="molecule type" value="Genomic_DNA"/>
</dbReference>
<dbReference type="InterPro" id="IPR003509">
    <property type="entry name" value="UPF0102_YraN-like"/>
</dbReference>
<dbReference type="GO" id="GO:0003676">
    <property type="term" value="F:nucleic acid binding"/>
    <property type="evidence" value="ECO:0007669"/>
    <property type="project" value="InterPro"/>
</dbReference>
<dbReference type="PATRIC" id="fig|879567.3.peg.1776"/>
<evidence type="ECO:0000313" key="3">
    <source>
        <dbReference type="EMBL" id="CCH48927.1"/>
    </source>
</evidence>
<dbReference type="CDD" id="cd20736">
    <property type="entry name" value="PoNe_Nuclease"/>
    <property type="match status" value="1"/>
</dbReference>
<evidence type="ECO:0000256" key="2">
    <source>
        <dbReference type="HAMAP-Rule" id="MF_00048"/>
    </source>
</evidence>
<dbReference type="NCBIfam" id="NF009154">
    <property type="entry name" value="PRK12497.3-3"/>
    <property type="match status" value="1"/>
</dbReference>
<proteinExistence type="inferred from homology"/>
<dbReference type="Gene3D" id="3.40.1350.10">
    <property type="match status" value="1"/>
</dbReference>
<accession>M1WSK1</accession>
<dbReference type="eggNOG" id="COG0792">
    <property type="taxonomic scope" value="Bacteria"/>
</dbReference>
<dbReference type="RefSeq" id="WP_015414971.1">
    <property type="nucleotide sequence ID" value="NC_020409.1"/>
</dbReference>
<dbReference type="STRING" id="1322246.BN4_11692"/>
<gene>
    <name evidence="3" type="ordered locus">BN4_11692</name>
</gene>
<dbReference type="KEGG" id="dpi:BN4_11692"/>
<dbReference type="PANTHER" id="PTHR34039:SF1">
    <property type="entry name" value="UPF0102 PROTEIN YRAN"/>
    <property type="match status" value="1"/>
</dbReference>
<dbReference type="Proteomes" id="UP000011724">
    <property type="component" value="Chromosome"/>
</dbReference>
<comment type="similarity">
    <text evidence="1 2">Belongs to the UPF0102 family.</text>
</comment>
<evidence type="ECO:0000256" key="1">
    <source>
        <dbReference type="ARBA" id="ARBA00006738"/>
    </source>
</evidence>
<dbReference type="Pfam" id="PF02021">
    <property type="entry name" value="UPF0102"/>
    <property type="match status" value="1"/>
</dbReference>
<organism evidence="3 4">
    <name type="scientific">Pseudodesulfovibrio piezophilus (strain DSM 21447 / JCM 15486 / C1TLV30)</name>
    <name type="common">Desulfovibrio piezophilus</name>
    <dbReference type="NCBI Taxonomy" id="1322246"/>
    <lineage>
        <taxon>Bacteria</taxon>
        <taxon>Pseudomonadati</taxon>
        <taxon>Thermodesulfobacteriota</taxon>
        <taxon>Desulfovibrionia</taxon>
        <taxon>Desulfovibrionales</taxon>
        <taxon>Desulfovibrionaceae</taxon>
    </lineage>
</organism>
<dbReference type="PANTHER" id="PTHR34039">
    <property type="entry name" value="UPF0102 PROTEIN YRAN"/>
    <property type="match status" value="1"/>
</dbReference>
<dbReference type="SUPFAM" id="SSF52980">
    <property type="entry name" value="Restriction endonuclease-like"/>
    <property type="match status" value="1"/>
</dbReference>